<name>A0ACD1A6G4_9FIRM</name>
<organism evidence="1 2">
    <name type="scientific">Anoxybacterium hadale</name>
    <dbReference type="NCBI Taxonomy" id="3408580"/>
    <lineage>
        <taxon>Bacteria</taxon>
        <taxon>Bacillati</taxon>
        <taxon>Bacillota</taxon>
        <taxon>Clostridia</taxon>
        <taxon>Peptostreptococcales</taxon>
        <taxon>Anaerovoracaceae</taxon>
        <taxon>Anoxybacterium</taxon>
    </lineage>
</organism>
<protein>
    <submittedName>
        <fullName evidence="1">Uncharacterized protein</fullName>
    </submittedName>
</protein>
<evidence type="ECO:0000313" key="1">
    <source>
        <dbReference type="EMBL" id="QOX61976.1"/>
    </source>
</evidence>
<reference evidence="1" key="1">
    <citation type="submission" date="2019-08" db="EMBL/GenBank/DDBJ databases">
        <title>Genome sequence of Clostridiales bacterium MT110.</title>
        <authorList>
            <person name="Cao J."/>
        </authorList>
    </citation>
    <scope>NUCLEOTIDE SEQUENCE</scope>
    <source>
        <strain evidence="1">MT110</strain>
    </source>
</reference>
<gene>
    <name evidence="1" type="ORF">FRZ06_00705</name>
</gene>
<proteinExistence type="predicted"/>
<dbReference type="Proteomes" id="UP000594014">
    <property type="component" value="Chromosome"/>
</dbReference>
<dbReference type="EMBL" id="CP042469">
    <property type="protein sequence ID" value="QOX61976.1"/>
    <property type="molecule type" value="Genomic_DNA"/>
</dbReference>
<accession>A0ACD1A6G4</accession>
<sequence length="337" mass="36454">MNVTSGLMLDNREEYLKQIRATLPAGNFEPNDAIRRNIFTRCPKPALAYICVYGVNYVSVVDVNNAKRLFDITVGVGPLDIDINRHAPYAYVTNFFENTLSLIDLRINETLTTIPTGIRPAGVRVTRDGRYVYVVHYGEPVVSILDAYSLEQVAEIPLPSIGFQLDFTKNGTLAFVTLRNTSQVAVIDLSVNLVVKVLPAGAGTECVSISPTNRLAMVSNEDGNTLTPINVQLAEPASPNIPTQGGPVGLAFTPSGRMLYCANRYSDTVSLFDLFSHSELISIPAGRGPYGAETVNSGRQLVITNSFANDISIIDTRTNQITADVTVGPAPAFLAVL</sequence>
<keyword evidence="2" id="KW-1185">Reference proteome</keyword>
<evidence type="ECO:0000313" key="2">
    <source>
        <dbReference type="Proteomes" id="UP000594014"/>
    </source>
</evidence>